<evidence type="ECO:0000259" key="5">
    <source>
        <dbReference type="Pfam" id="PF14062"/>
    </source>
</evidence>
<protein>
    <submittedName>
        <fullName evidence="7">DUF4253 domain-containing protein</fullName>
    </submittedName>
    <submittedName>
        <fullName evidence="6">Stalk domain-containing protein</fullName>
    </submittedName>
</protein>
<reference evidence="7 8" key="1">
    <citation type="submission" date="2018-01" db="EMBL/GenBank/DDBJ databases">
        <title>The whole genome sequencing and assembly of Paenibacillus chitinolyticus KCCM 41400 strain.</title>
        <authorList>
            <person name="Kim J.-Y."/>
            <person name="Park M.-K."/>
            <person name="Lee Y.-J."/>
            <person name="Yi H."/>
            <person name="Bahn Y.-S."/>
            <person name="Kim J.F."/>
            <person name="Lee D.-W."/>
        </authorList>
    </citation>
    <scope>NUCLEOTIDE SEQUENCE [LARGE SCALE GENOMIC DNA]</scope>
    <source>
        <strain evidence="7 8">KCCM 41400</strain>
    </source>
</reference>
<dbReference type="Gene3D" id="3.30.457.10">
    <property type="entry name" value="Copper amine oxidase-like, N-terminal domain"/>
    <property type="match status" value="1"/>
</dbReference>
<dbReference type="Pfam" id="PF12796">
    <property type="entry name" value="Ank_2"/>
    <property type="match status" value="1"/>
</dbReference>
<dbReference type="InterPro" id="IPR036582">
    <property type="entry name" value="Mao_N_sf"/>
</dbReference>
<evidence type="ECO:0000313" key="7">
    <source>
        <dbReference type="EMBL" id="QAV19054.1"/>
    </source>
</evidence>
<dbReference type="InterPro" id="IPR012854">
    <property type="entry name" value="Cu_amine_oxidase-like_N"/>
</dbReference>
<dbReference type="GeneID" id="95376266"/>
<dbReference type="RefSeq" id="WP_042225795.1">
    <property type="nucleotide sequence ID" value="NZ_CP026520.1"/>
</dbReference>
<dbReference type="InterPro" id="IPR002110">
    <property type="entry name" value="Ankyrin_rpt"/>
</dbReference>
<proteinExistence type="predicted"/>
<dbReference type="SUPFAM" id="SSF48403">
    <property type="entry name" value="Ankyrin repeat"/>
    <property type="match status" value="1"/>
</dbReference>
<evidence type="ECO:0000313" key="6">
    <source>
        <dbReference type="EMBL" id="MCY9598325.1"/>
    </source>
</evidence>
<dbReference type="InterPro" id="IPR025349">
    <property type="entry name" value="DUF4253"/>
</dbReference>
<dbReference type="KEGG" id="pchi:PC41400_15745"/>
<reference evidence="6 9" key="2">
    <citation type="submission" date="2022-05" db="EMBL/GenBank/DDBJ databases">
        <title>Genome Sequencing of Bee-Associated Microbes.</title>
        <authorList>
            <person name="Dunlap C."/>
        </authorList>
    </citation>
    <scope>NUCLEOTIDE SEQUENCE [LARGE SCALE GENOMIC DNA]</scope>
    <source>
        <strain evidence="6 9">NRRL B-23120</strain>
    </source>
</reference>
<sequence>MFRRFVLILITITVFFFTYVKDAKADEPIRVFINGYQVAFTQLPIVENGTTLVQFRPLFESLNYKLTWNQEKQSITAINGNTNIELTIGSNNAFVNTESSELTLAPRIINGDTFVPLRFVGEVSGGDVTWEQNTNHVDIVTDKGYYLIHACLDNDLDKVKYWLDQEANPNFYSHMDSIPLEWAIHHHNTDMAKLLLKYKADPNYEYNFVTNLLHTAIYYKNPDMVQVLIDGGADIWKKNSEGNAALAWTNFYLEKAQNETDKNNLLKIQSKLLDLTNKQAKMWSLKASFDSRILEIVRQDFKGDIGPFSNEKSQVIYGLKLSVMREATKETVNQLRNKLTPLGYKVFRTGDIFENRLPEQVVIIKGTDADFLKQLGEIGAIYDADPVIKQLDKWNTSTKLEVASASSNWVVVQLLEKPKDFLSFAKEVYAFNPDYVDRGTGSVETFAKEIEKAQGFILWWPN</sequence>
<keyword evidence="2 3" id="KW-0040">ANK repeat</keyword>
<dbReference type="Proteomes" id="UP001527202">
    <property type="component" value="Unassembled WGS sequence"/>
</dbReference>
<evidence type="ECO:0000313" key="8">
    <source>
        <dbReference type="Proteomes" id="UP000288943"/>
    </source>
</evidence>
<dbReference type="Pfam" id="PF07833">
    <property type="entry name" value="Cu_amine_oxidN1"/>
    <property type="match status" value="1"/>
</dbReference>
<name>A0A410WXF0_9BACL</name>
<evidence type="ECO:0000256" key="3">
    <source>
        <dbReference type="PROSITE-ProRule" id="PRU00023"/>
    </source>
</evidence>
<dbReference type="Pfam" id="PF14062">
    <property type="entry name" value="DUF4253"/>
    <property type="match status" value="1"/>
</dbReference>
<evidence type="ECO:0000259" key="4">
    <source>
        <dbReference type="Pfam" id="PF07833"/>
    </source>
</evidence>
<keyword evidence="9" id="KW-1185">Reference proteome</keyword>
<dbReference type="OrthoDB" id="2612926at2"/>
<dbReference type="InterPro" id="IPR036770">
    <property type="entry name" value="Ankyrin_rpt-contain_sf"/>
</dbReference>
<dbReference type="AlphaFoldDB" id="A0A410WXF0"/>
<dbReference type="PROSITE" id="PS50088">
    <property type="entry name" value="ANK_REPEAT"/>
    <property type="match status" value="1"/>
</dbReference>
<dbReference type="EMBL" id="CP026520">
    <property type="protein sequence ID" value="QAV19054.1"/>
    <property type="molecule type" value="Genomic_DNA"/>
</dbReference>
<accession>A0A410WXF0</accession>
<feature type="domain" description="Copper amine oxidase-like N-terminal" evidence="4">
    <location>
        <begin position="33"/>
        <end position="138"/>
    </location>
</feature>
<feature type="domain" description="DUF4253" evidence="5">
    <location>
        <begin position="376"/>
        <end position="460"/>
    </location>
</feature>
<evidence type="ECO:0000313" key="9">
    <source>
        <dbReference type="Proteomes" id="UP001527202"/>
    </source>
</evidence>
<dbReference type="EMBL" id="JAMDMJ010000029">
    <property type="protein sequence ID" value="MCY9598325.1"/>
    <property type="molecule type" value="Genomic_DNA"/>
</dbReference>
<dbReference type="SMART" id="SM00248">
    <property type="entry name" value="ANK"/>
    <property type="match status" value="3"/>
</dbReference>
<dbReference type="PANTHER" id="PTHR24171">
    <property type="entry name" value="ANKYRIN REPEAT DOMAIN-CONTAINING PROTEIN 39-RELATED"/>
    <property type="match status" value="1"/>
</dbReference>
<evidence type="ECO:0000256" key="1">
    <source>
        <dbReference type="ARBA" id="ARBA00022737"/>
    </source>
</evidence>
<gene>
    <name evidence="6" type="ORF">M5X16_21495</name>
    <name evidence="7" type="ORF">PC41400_15745</name>
</gene>
<feature type="repeat" description="ANK" evidence="3">
    <location>
        <begin position="213"/>
        <end position="240"/>
    </location>
</feature>
<keyword evidence="1" id="KW-0677">Repeat</keyword>
<evidence type="ECO:0000256" key="2">
    <source>
        <dbReference type="ARBA" id="ARBA00023043"/>
    </source>
</evidence>
<dbReference type="Proteomes" id="UP000288943">
    <property type="component" value="Chromosome"/>
</dbReference>
<dbReference type="SUPFAM" id="SSF55383">
    <property type="entry name" value="Copper amine oxidase, domain N"/>
    <property type="match status" value="1"/>
</dbReference>
<dbReference type="Gene3D" id="1.25.40.20">
    <property type="entry name" value="Ankyrin repeat-containing domain"/>
    <property type="match status" value="1"/>
</dbReference>
<organism evidence="7 8">
    <name type="scientific">Paenibacillus chitinolyticus</name>
    <dbReference type="NCBI Taxonomy" id="79263"/>
    <lineage>
        <taxon>Bacteria</taxon>
        <taxon>Bacillati</taxon>
        <taxon>Bacillota</taxon>
        <taxon>Bacilli</taxon>
        <taxon>Bacillales</taxon>
        <taxon>Paenibacillaceae</taxon>
        <taxon>Paenibacillus</taxon>
    </lineage>
</organism>